<comment type="similarity">
    <text evidence="1">Belongs to the EXO5 family.</text>
</comment>
<dbReference type="PANTHER" id="PTHR14464:SF4">
    <property type="entry name" value="EXONUCLEASE V"/>
    <property type="match status" value="1"/>
</dbReference>
<reference evidence="3 4" key="1">
    <citation type="submission" date="2019-12" db="EMBL/GenBank/DDBJ databases">
        <authorList>
            <person name="Alioto T."/>
            <person name="Alioto T."/>
            <person name="Gomez Garrido J."/>
        </authorList>
    </citation>
    <scope>NUCLEOTIDE SEQUENCE [LARGE SCALE GENOMIC DNA]</scope>
</reference>
<gene>
    <name evidence="3" type="ORF">OLEA9_A039566</name>
</gene>
<sequence length="383" mass="43789">MTESPAPPPPPTSSTATKIPQEIISGEGMALIDAAFASAAQSLRNPSCIQSKTPKPTATVSSPDIEDSGRVDWDSSPLKKRNIGPDSLLHRFRQKRSLFVTDITATDWCEKETEFSLLFGGPKMTKAIKEGSARHLELEKELIINEKVPVKSDEEVWALNFLNFIVGANQLMSKGRTRELKVVGFVEGIWMTGKIDEIRVLLTGSERYATLVETKTREQRKLPGEPQRRNGRLQMMCYKYLWDSLVDDKFPLEFFFDFFSLKPNYMLSSEIIENMAKSGIASETLNDLVCYFRSRCCKLPRANNSLILRYEWQEDKSLLGEYEFAYDSEWVMGQIKSSLEFWLGKREPSYAPMEERWKCESCKYNTICTVNSKRDQAKDKNTQ</sequence>
<dbReference type="Proteomes" id="UP000594638">
    <property type="component" value="Unassembled WGS sequence"/>
</dbReference>
<evidence type="ECO:0000256" key="1">
    <source>
        <dbReference type="ARBA" id="ARBA00009797"/>
    </source>
</evidence>
<keyword evidence="4" id="KW-1185">Reference proteome</keyword>
<organism evidence="3 4">
    <name type="scientific">Olea europaea subsp. europaea</name>
    <dbReference type="NCBI Taxonomy" id="158383"/>
    <lineage>
        <taxon>Eukaryota</taxon>
        <taxon>Viridiplantae</taxon>
        <taxon>Streptophyta</taxon>
        <taxon>Embryophyta</taxon>
        <taxon>Tracheophyta</taxon>
        <taxon>Spermatophyta</taxon>
        <taxon>Magnoliopsida</taxon>
        <taxon>eudicotyledons</taxon>
        <taxon>Gunneridae</taxon>
        <taxon>Pentapetalae</taxon>
        <taxon>asterids</taxon>
        <taxon>lamiids</taxon>
        <taxon>Lamiales</taxon>
        <taxon>Oleaceae</taxon>
        <taxon>Oleeae</taxon>
        <taxon>Olea</taxon>
    </lineage>
</organism>
<dbReference type="PANTHER" id="PTHR14464">
    <property type="entry name" value="EXONUCLEASE V"/>
    <property type="match status" value="1"/>
</dbReference>
<dbReference type="AlphaFoldDB" id="A0A8S0TY11"/>
<evidence type="ECO:0000256" key="2">
    <source>
        <dbReference type="SAM" id="MobiDB-lite"/>
    </source>
</evidence>
<keyword evidence="3" id="KW-0269">Exonuclease</keyword>
<protein>
    <submittedName>
        <fullName evidence="3">Exonuclease V, chloroplastic</fullName>
    </submittedName>
</protein>
<keyword evidence="3" id="KW-0540">Nuclease</keyword>
<dbReference type="GO" id="GO:0036297">
    <property type="term" value="P:interstrand cross-link repair"/>
    <property type="evidence" value="ECO:0007669"/>
    <property type="project" value="TreeGrafter"/>
</dbReference>
<dbReference type="Gramene" id="OE9A039566T1">
    <property type="protein sequence ID" value="OE9A039566C1"/>
    <property type="gene ID" value="OE9A039566"/>
</dbReference>
<evidence type="ECO:0000313" key="4">
    <source>
        <dbReference type="Proteomes" id="UP000594638"/>
    </source>
</evidence>
<name>A0A8S0TY11_OLEEU</name>
<dbReference type="GO" id="GO:0005634">
    <property type="term" value="C:nucleus"/>
    <property type="evidence" value="ECO:0007669"/>
    <property type="project" value="TreeGrafter"/>
</dbReference>
<dbReference type="Gene3D" id="3.90.320.10">
    <property type="match status" value="1"/>
</dbReference>
<dbReference type="EMBL" id="CACTIH010007321">
    <property type="protein sequence ID" value="CAA3009603.1"/>
    <property type="molecule type" value="Genomic_DNA"/>
</dbReference>
<dbReference type="Pfam" id="PF09810">
    <property type="entry name" value="Exo5"/>
    <property type="match status" value="3"/>
</dbReference>
<dbReference type="InterPro" id="IPR019190">
    <property type="entry name" value="EXOV"/>
</dbReference>
<feature type="region of interest" description="Disordered" evidence="2">
    <location>
        <begin position="43"/>
        <end position="78"/>
    </location>
</feature>
<keyword evidence="3" id="KW-0378">Hydrolase</keyword>
<feature type="compositionally biased region" description="Polar residues" evidence="2">
    <location>
        <begin position="43"/>
        <end position="62"/>
    </location>
</feature>
<comment type="caution">
    <text evidence="3">The sequence shown here is derived from an EMBL/GenBank/DDBJ whole genome shotgun (WGS) entry which is preliminary data.</text>
</comment>
<dbReference type="OrthoDB" id="354769at2759"/>
<dbReference type="InterPro" id="IPR011604">
    <property type="entry name" value="PDDEXK-like_dom_sf"/>
</dbReference>
<accession>A0A8S0TY11</accession>
<proteinExistence type="inferred from homology"/>
<dbReference type="GO" id="GO:0045145">
    <property type="term" value="F:single-stranded DNA 5'-3' DNA exonuclease activity"/>
    <property type="evidence" value="ECO:0007669"/>
    <property type="project" value="InterPro"/>
</dbReference>
<evidence type="ECO:0000313" key="3">
    <source>
        <dbReference type="EMBL" id="CAA3009603.1"/>
    </source>
</evidence>